<dbReference type="OrthoDB" id="1708132at2"/>
<keyword evidence="2" id="KW-1185">Reference proteome</keyword>
<dbReference type="EMBL" id="CP017269">
    <property type="protein sequence ID" value="AOT70440.1"/>
    <property type="molecule type" value="Genomic_DNA"/>
</dbReference>
<dbReference type="STRING" id="1424294.Gferi_13135"/>
<dbReference type="RefSeq" id="WP_069977170.1">
    <property type="nucleotide sequence ID" value="NZ_CP017269.1"/>
</dbReference>
<sequence>MAENRFKEKNLSIPVENQRTAAWANIEKMKKVSRVPIPSDVQVKNAKEYVDTNEK</sequence>
<organism evidence="1 2">
    <name type="scientific">Geosporobacter ferrireducens</name>
    <dbReference type="NCBI Taxonomy" id="1424294"/>
    <lineage>
        <taxon>Bacteria</taxon>
        <taxon>Bacillati</taxon>
        <taxon>Bacillota</taxon>
        <taxon>Clostridia</taxon>
        <taxon>Peptostreptococcales</taxon>
        <taxon>Thermotaleaceae</taxon>
        <taxon>Geosporobacter</taxon>
    </lineage>
</organism>
<gene>
    <name evidence="1" type="ORF">Gferi_13135</name>
</gene>
<accession>A0A1D8GHS6</accession>
<evidence type="ECO:0000313" key="1">
    <source>
        <dbReference type="EMBL" id="AOT70440.1"/>
    </source>
</evidence>
<reference evidence="1 2" key="1">
    <citation type="submission" date="2016-09" db="EMBL/GenBank/DDBJ databases">
        <title>Genomic analysis reveals versatility of anaerobic energy metabolism of Geosporobacter ferrireducens IRF9 of phylum Firmicutes.</title>
        <authorList>
            <person name="Kim S.-J."/>
        </authorList>
    </citation>
    <scope>NUCLEOTIDE SEQUENCE [LARGE SCALE GENOMIC DNA]</scope>
    <source>
        <strain evidence="1 2">IRF9</strain>
    </source>
</reference>
<dbReference type="Pfam" id="PF12655">
    <property type="entry name" value="CDIF630_02480-like"/>
    <property type="match status" value="1"/>
</dbReference>
<protein>
    <submittedName>
        <fullName evidence="1">DUF3787 domain-containing protein</fullName>
    </submittedName>
</protein>
<dbReference type="InterPro" id="IPR024209">
    <property type="entry name" value="CDIF630_02480-like"/>
</dbReference>
<proteinExistence type="predicted"/>
<name>A0A1D8GHS6_9FIRM</name>
<dbReference type="KEGG" id="gfe:Gferi_13135"/>
<evidence type="ECO:0000313" key="2">
    <source>
        <dbReference type="Proteomes" id="UP000095743"/>
    </source>
</evidence>
<dbReference type="AlphaFoldDB" id="A0A1D8GHS6"/>
<dbReference type="Proteomes" id="UP000095743">
    <property type="component" value="Chromosome"/>
</dbReference>